<accession>A0ACB6RKQ9</accession>
<organism evidence="1 2">
    <name type="scientific">Macroventuria anomochaeta</name>
    <dbReference type="NCBI Taxonomy" id="301207"/>
    <lineage>
        <taxon>Eukaryota</taxon>
        <taxon>Fungi</taxon>
        <taxon>Dikarya</taxon>
        <taxon>Ascomycota</taxon>
        <taxon>Pezizomycotina</taxon>
        <taxon>Dothideomycetes</taxon>
        <taxon>Pleosporomycetidae</taxon>
        <taxon>Pleosporales</taxon>
        <taxon>Pleosporineae</taxon>
        <taxon>Didymellaceae</taxon>
        <taxon>Macroventuria</taxon>
    </lineage>
</organism>
<dbReference type="EMBL" id="MU006744">
    <property type="protein sequence ID" value="KAF2622515.1"/>
    <property type="molecule type" value="Genomic_DNA"/>
</dbReference>
<reference evidence="1" key="1">
    <citation type="journal article" date="2020" name="Stud. Mycol.">
        <title>101 Dothideomycetes genomes: a test case for predicting lifestyles and emergence of pathogens.</title>
        <authorList>
            <person name="Haridas S."/>
            <person name="Albert R."/>
            <person name="Binder M."/>
            <person name="Bloem J."/>
            <person name="Labutti K."/>
            <person name="Salamov A."/>
            <person name="Andreopoulos B."/>
            <person name="Baker S."/>
            <person name="Barry K."/>
            <person name="Bills G."/>
            <person name="Bluhm B."/>
            <person name="Cannon C."/>
            <person name="Castanera R."/>
            <person name="Culley D."/>
            <person name="Daum C."/>
            <person name="Ezra D."/>
            <person name="Gonzalez J."/>
            <person name="Henrissat B."/>
            <person name="Kuo A."/>
            <person name="Liang C."/>
            <person name="Lipzen A."/>
            <person name="Lutzoni F."/>
            <person name="Magnuson J."/>
            <person name="Mondo S."/>
            <person name="Nolan M."/>
            <person name="Ohm R."/>
            <person name="Pangilinan J."/>
            <person name="Park H.-J."/>
            <person name="Ramirez L."/>
            <person name="Alfaro M."/>
            <person name="Sun H."/>
            <person name="Tritt A."/>
            <person name="Yoshinaga Y."/>
            <person name="Zwiers L.-H."/>
            <person name="Turgeon B."/>
            <person name="Goodwin S."/>
            <person name="Spatafora J."/>
            <person name="Crous P."/>
            <person name="Grigoriev I."/>
        </authorList>
    </citation>
    <scope>NUCLEOTIDE SEQUENCE</scope>
    <source>
        <strain evidence="1">CBS 525.71</strain>
    </source>
</reference>
<dbReference type="Proteomes" id="UP000799754">
    <property type="component" value="Unassembled WGS sequence"/>
</dbReference>
<protein>
    <submittedName>
        <fullName evidence="1">Uncharacterized protein</fullName>
    </submittedName>
</protein>
<evidence type="ECO:0000313" key="1">
    <source>
        <dbReference type="EMBL" id="KAF2622515.1"/>
    </source>
</evidence>
<sequence>MEPTVRCSAERPISSPVITYLPSLITPHAVVWDDTFADRTWPLSSRSTPFDLNMVHGFDEIAQASEQQERITIAFLALAWVFILLRIWTRTWIIASFGWDDATMILAGMIFTVYSGSQLYIEANGGGTHVASLEGLQKLTKWVVVSEATYLMAMMMVKISLGIFFARIVVASWHNMLIYVTIGVNVFSSVAAFFYCIFRCGPNVNRYVLQQLRNQCTSRGLDRFMAYQSATFSTLTDLVFVVLPIMVLWNANMDRRSKLSVGFILCLAASACICSMIRFQYVDGLTQINDFFWNATNIAIWSTIECGASIIAGCLATLRPLLKRIFATAGSITKSLRSSNIQSNGSSRQTNSTSIGTNLGSNERKTGGSSTDKPTFAEFIAEPGEVIEMSSDAGGERESQDRILRQHEEPSLDFPWPVKVIQSAREPDRTAPMHSKHKSWNSRHKAGNDSRVDRALSAPSSPGIFAMGQRNT</sequence>
<proteinExistence type="predicted"/>
<comment type="caution">
    <text evidence="1">The sequence shown here is derived from an EMBL/GenBank/DDBJ whole genome shotgun (WGS) entry which is preliminary data.</text>
</comment>
<name>A0ACB6RKQ9_9PLEO</name>
<evidence type="ECO:0000313" key="2">
    <source>
        <dbReference type="Proteomes" id="UP000799754"/>
    </source>
</evidence>
<gene>
    <name evidence="1" type="ORF">BU25DRAFT_495039</name>
</gene>
<keyword evidence="2" id="KW-1185">Reference proteome</keyword>